<organism evidence="2 3">
    <name type="scientific">Flavobacterium weaverense</name>
    <dbReference type="NCBI Taxonomy" id="271156"/>
    <lineage>
        <taxon>Bacteria</taxon>
        <taxon>Pseudomonadati</taxon>
        <taxon>Bacteroidota</taxon>
        <taxon>Flavobacteriia</taxon>
        <taxon>Flavobacteriales</taxon>
        <taxon>Flavobacteriaceae</taxon>
        <taxon>Flavobacterium</taxon>
    </lineage>
</organism>
<feature type="domain" description="CHRD" evidence="1">
    <location>
        <begin position="31"/>
        <end position="148"/>
    </location>
</feature>
<dbReference type="InterPro" id="IPR010895">
    <property type="entry name" value="CHRD"/>
</dbReference>
<dbReference type="SMART" id="SM00754">
    <property type="entry name" value="CHRD"/>
    <property type="match status" value="1"/>
</dbReference>
<proteinExistence type="predicted"/>
<comment type="caution">
    <text evidence="2">The sequence shown here is derived from an EMBL/GenBank/DDBJ whole genome shotgun (WGS) entry which is preliminary data.</text>
</comment>
<sequence length="153" mass="15757">MKNLIRFFAISICVLTFISCDNDNDSNDGPNVTTFTANLSGENEVPANSSAAKGTATLTFNNTTKAFTINVTHNLTTAVAGHIHMGAAGTNGAVIFPFTSAASPITFTSVALTTAQEADLKANLNYVNLHSTAFAGGEIRGQLIKGATTGGGK</sequence>
<evidence type="ECO:0000259" key="1">
    <source>
        <dbReference type="PROSITE" id="PS50933"/>
    </source>
</evidence>
<name>A0A3L9ZSS8_9FLAO</name>
<protein>
    <submittedName>
        <fullName evidence="2">CHRD domain-containing protein</fullName>
    </submittedName>
</protein>
<evidence type="ECO:0000313" key="3">
    <source>
        <dbReference type="Proteomes" id="UP000280368"/>
    </source>
</evidence>
<dbReference type="RefSeq" id="WP_121925381.1">
    <property type="nucleotide sequence ID" value="NZ_CBCSGA010000003.1"/>
</dbReference>
<keyword evidence="3" id="KW-1185">Reference proteome</keyword>
<reference evidence="2 3" key="1">
    <citation type="submission" date="2018-10" db="EMBL/GenBank/DDBJ databases">
        <title>Genomic Encyclopedia of Archaeal and Bacterial Type Strains, Phase II (KMG-II): from individual species to whole genera.</title>
        <authorList>
            <person name="Goeker M."/>
        </authorList>
    </citation>
    <scope>NUCLEOTIDE SEQUENCE [LARGE SCALE GENOMIC DNA]</scope>
    <source>
        <strain evidence="2 3">DSM 19727</strain>
    </source>
</reference>
<evidence type="ECO:0000313" key="2">
    <source>
        <dbReference type="EMBL" id="RMA76011.1"/>
    </source>
</evidence>
<gene>
    <name evidence="2" type="ORF">BC961_1723</name>
</gene>
<dbReference type="PROSITE" id="PS51257">
    <property type="entry name" value="PROKAR_LIPOPROTEIN"/>
    <property type="match status" value="1"/>
</dbReference>
<accession>A0A3L9ZSS8</accession>
<dbReference type="EMBL" id="REFH01000009">
    <property type="protein sequence ID" value="RMA76011.1"/>
    <property type="molecule type" value="Genomic_DNA"/>
</dbReference>
<dbReference type="PROSITE" id="PS50933">
    <property type="entry name" value="CHRD"/>
    <property type="match status" value="1"/>
</dbReference>
<dbReference type="AlphaFoldDB" id="A0A3L9ZSS8"/>
<dbReference type="OrthoDB" id="571052at2"/>
<dbReference type="Proteomes" id="UP000280368">
    <property type="component" value="Unassembled WGS sequence"/>
</dbReference>
<dbReference type="Pfam" id="PF07452">
    <property type="entry name" value="CHRD"/>
    <property type="match status" value="1"/>
</dbReference>